<keyword evidence="7" id="KW-0804">Transcription</keyword>
<dbReference type="GO" id="GO:0006355">
    <property type="term" value="P:regulation of DNA-templated transcription"/>
    <property type="evidence" value="ECO:0007669"/>
    <property type="project" value="InterPro"/>
</dbReference>
<dbReference type="Proteomes" id="UP001205748">
    <property type="component" value="Unassembled WGS sequence"/>
</dbReference>
<evidence type="ECO:0000313" key="11">
    <source>
        <dbReference type="Proteomes" id="UP001205748"/>
    </source>
</evidence>
<dbReference type="SMART" id="SM00382">
    <property type="entry name" value="AAA"/>
    <property type="match status" value="1"/>
</dbReference>
<keyword evidence="6" id="KW-0010">Activator</keyword>
<evidence type="ECO:0000256" key="2">
    <source>
        <dbReference type="ARBA" id="ARBA00022797"/>
    </source>
</evidence>
<dbReference type="PROSITE" id="PS00688">
    <property type="entry name" value="SIGMA54_INTERACT_3"/>
    <property type="match status" value="1"/>
</dbReference>
<dbReference type="Pfam" id="PF25601">
    <property type="entry name" value="AAA_lid_14"/>
    <property type="match status" value="1"/>
</dbReference>
<sequence>MKIIEIGTKGETNRGLQKKYNEQQIPHGLDYSLLFEYCDQGICVTDEFGNIKYINDHYYRLFYPKGVPMEKKNILKDNHDKIIVNAFRDRKSTQGTLVNQAGLIISEVQAWPMFSKNQFKGVVASYGIRERDANRSTKIYELKGNEIMGLKGPFKEIIGESENIKKVLLMAQRASQITSTVLIRGESGTGKGLVAEAIHKYSQRKDQPFVVVNCGAIPSTLLESELFGHEQGAFTGAIRKKIGKFELAQGGTIFLDEIGDLPLEMQVKLLRVIQEKRFERVGGNETLEVDVRIISATNKDLEKMVKEGDFREDFYYRLNVIPLCLPSLRERMEDISRLTKHFVCKISQEMGKSPVEFSREALEAMSQYHWPGNIRELENLIERIIALSSKEIVEIYDLPDYISNIYEFVSSESPETGLINMNNKGCIATLEEYEKEIIESAINKFGSFNAAGKALGITHKTVAFKARKYKIID</sequence>
<dbReference type="Pfam" id="PF00158">
    <property type="entry name" value="Sigma54_activat"/>
    <property type="match status" value="1"/>
</dbReference>
<name>A0AAE3KZP6_9FIRM</name>
<evidence type="ECO:0000256" key="7">
    <source>
        <dbReference type="ARBA" id="ARBA00023163"/>
    </source>
</evidence>
<evidence type="ECO:0000313" key="10">
    <source>
        <dbReference type="EMBL" id="MCR1898951.1"/>
    </source>
</evidence>
<evidence type="ECO:0000256" key="8">
    <source>
        <dbReference type="ARBA" id="ARBA00029500"/>
    </source>
</evidence>
<dbReference type="CDD" id="cd00009">
    <property type="entry name" value="AAA"/>
    <property type="match status" value="1"/>
</dbReference>
<dbReference type="GO" id="GO:0005524">
    <property type="term" value="F:ATP binding"/>
    <property type="evidence" value="ECO:0007669"/>
    <property type="project" value="UniProtKB-KW"/>
</dbReference>
<dbReference type="PROSITE" id="PS00675">
    <property type="entry name" value="SIGMA54_INTERACT_1"/>
    <property type="match status" value="1"/>
</dbReference>
<keyword evidence="4" id="KW-0805">Transcription regulation</keyword>
<dbReference type="EMBL" id="JANKAS010000006">
    <property type="protein sequence ID" value="MCR1898951.1"/>
    <property type="molecule type" value="Genomic_DNA"/>
</dbReference>
<dbReference type="SUPFAM" id="SSF46689">
    <property type="entry name" value="Homeodomain-like"/>
    <property type="match status" value="1"/>
</dbReference>
<dbReference type="InterPro" id="IPR030828">
    <property type="entry name" value="HTH_TyrR"/>
</dbReference>
<evidence type="ECO:0000256" key="6">
    <source>
        <dbReference type="ARBA" id="ARBA00023159"/>
    </source>
</evidence>
<dbReference type="RefSeq" id="WP_257530797.1">
    <property type="nucleotide sequence ID" value="NZ_JANKAS010000006.1"/>
</dbReference>
<keyword evidence="3" id="KW-0067">ATP-binding</keyword>
<dbReference type="FunFam" id="1.10.8.60:FF:000014">
    <property type="entry name" value="DNA-binding transcriptional regulator NtrC"/>
    <property type="match status" value="1"/>
</dbReference>
<evidence type="ECO:0000259" key="9">
    <source>
        <dbReference type="PROSITE" id="PS50045"/>
    </source>
</evidence>
<organism evidence="10 11">
    <name type="scientific">Irregularibacter muris</name>
    <dbReference type="NCBI Taxonomy" id="1796619"/>
    <lineage>
        <taxon>Bacteria</taxon>
        <taxon>Bacillati</taxon>
        <taxon>Bacillota</taxon>
        <taxon>Clostridia</taxon>
        <taxon>Eubacteriales</taxon>
        <taxon>Eubacteriaceae</taxon>
        <taxon>Irregularibacter</taxon>
    </lineage>
</organism>
<comment type="caution">
    <text evidence="10">The sequence shown here is derived from an EMBL/GenBank/DDBJ whole genome shotgun (WGS) entry which is preliminary data.</text>
</comment>
<feature type="domain" description="Sigma-54 factor interaction" evidence="9">
    <location>
        <begin position="157"/>
        <end position="386"/>
    </location>
</feature>
<dbReference type="InterPro" id="IPR027417">
    <property type="entry name" value="P-loop_NTPase"/>
</dbReference>
<evidence type="ECO:0000256" key="3">
    <source>
        <dbReference type="ARBA" id="ARBA00022840"/>
    </source>
</evidence>
<dbReference type="InterPro" id="IPR009057">
    <property type="entry name" value="Homeodomain-like_sf"/>
</dbReference>
<gene>
    <name evidence="10" type="ORF">NSA47_08135</name>
</gene>
<dbReference type="Gene3D" id="1.10.8.60">
    <property type="match status" value="1"/>
</dbReference>
<dbReference type="PANTHER" id="PTHR32071:SF57">
    <property type="entry name" value="C4-DICARBOXYLATE TRANSPORT TRANSCRIPTIONAL REGULATORY PROTEIN DCTD"/>
    <property type="match status" value="1"/>
</dbReference>
<dbReference type="InterPro" id="IPR003593">
    <property type="entry name" value="AAA+_ATPase"/>
</dbReference>
<proteinExistence type="predicted"/>
<evidence type="ECO:0000256" key="4">
    <source>
        <dbReference type="ARBA" id="ARBA00023015"/>
    </source>
</evidence>
<dbReference type="InterPro" id="IPR025943">
    <property type="entry name" value="Sigma_54_int_dom_ATP-bd_2"/>
</dbReference>
<dbReference type="PANTHER" id="PTHR32071">
    <property type="entry name" value="TRANSCRIPTIONAL REGULATORY PROTEIN"/>
    <property type="match status" value="1"/>
</dbReference>
<accession>A0AAE3KZP6</accession>
<dbReference type="PROSITE" id="PS00676">
    <property type="entry name" value="SIGMA54_INTERACT_2"/>
    <property type="match status" value="1"/>
</dbReference>
<dbReference type="PROSITE" id="PS50045">
    <property type="entry name" value="SIGMA54_INTERACT_4"/>
    <property type="match status" value="1"/>
</dbReference>
<dbReference type="InterPro" id="IPR025944">
    <property type="entry name" value="Sigma_54_int_dom_CS"/>
</dbReference>
<keyword evidence="5" id="KW-0238">DNA-binding</keyword>
<dbReference type="InterPro" id="IPR025662">
    <property type="entry name" value="Sigma_54_int_dom_ATP-bd_1"/>
</dbReference>
<protein>
    <recommendedName>
        <fullName evidence="8">HTH-type transcriptional regulatory protein TyrR</fullName>
    </recommendedName>
</protein>
<dbReference type="Gene3D" id="3.40.50.300">
    <property type="entry name" value="P-loop containing nucleotide triphosphate hydrolases"/>
    <property type="match status" value="1"/>
</dbReference>
<dbReference type="SUPFAM" id="SSF52540">
    <property type="entry name" value="P-loop containing nucleoside triphosphate hydrolases"/>
    <property type="match status" value="1"/>
</dbReference>
<dbReference type="Gene3D" id="1.10.10.60">
    <property type="entry name" value="Homeodomain-like"/>
    <property type="match status" value="1"/>
</dbReference>
<keyword evidence="11" id="KW-1185">Reference proteome</keyword>
<evidence type="ECO:0000256" key="1">
    <source>
        <dbReference type="ARBA" id="ARBA00022741"/>
    </source>
</evidence>
<dbReference type="FunFam" id="3.40.50.300:FF:000006">
    <property type="entry name" value="DNA-binding transcriptional regulator NtrC"/>
    <property type="match status" value="1"/>
</dbReference>
<dbReference type="AlphaFoldDB" id="A0AAE3KZP6"/>
<dbReference type="GO" id="GO:0003677">
    <property type="term" value="F:DNA binding"/>
    <property type="evidence" value="ECO:0007669"/>
    <property type="project" value="UniProtKB-KW"/>
</dbReference>
<dbReference type="InterPro" id="IPR058031">
    <property type="entry name" value="AAA_lid_NorR"/>
</dbReference>
<keyword evidence="2" id="KW-0058">Aromatic hydrocarbons catabolism</keyword>
<keyword evidence="1" id="KW-0547">Nucleotide-binding</keyword>
<dbReference type="InterPro" id="IPR002078">
    <property type="entry name" value="Sigma_54_int"/>
</dbReference>
<reference evidence="10" key="1">
    <citation type="submission" date="2022-07" db="EMBL/GenBank/DDBJ databases">
        <title>Enhanced cultured diversity of the mouse gut microbiota enables custom-made synthetic communities.</title>
        <authorList>
            <person name="Afrizal A."/>
        </authorList>
    </citation>
    <scope>NUCLEOTIDE SEQUENCE</scope>
    <source>
        <strain evidence="10">DSM 28593</strain>
    </source>
</reference>
<dbReference type="Pfam" id="PF18024">
    <property type="entry name" value="HTH_50"/>
    <property type="match status" value="1"/>
</dbReference>
<evidence type="ECO:0000256" key="5">
    <source>
        <dbReference type="ARBA" id="ARBA00023125"/>
    </source>
</evidence>